<dbReference type="EMBL" id="JAUPEV010000004">
    <property type="protein sequence ID" value="MDO7252935.1"/>
    <property type="molecule type" value="Genomic_DNA"/>
</dbReference>
<reference evidence="1 3" key="3">
    <citation type="journal article" date="2024" name="Syst. Appl. Microbiol.">
        <title>Helicobacter cappadocius sp. nov., from lizards: The first psychrotrophic Helicobacter species.</title>
        <authorList>
            <person name="Aydin F."/>
            <person name="Tarhane S."/>
            <person name="Karakaya E."/>
            <person name="Abay S."/>
            <person name="Kayman T."/>
            <person name="Guran O."/>
            <person name="Bozkurt E."/>
            <person name="Uzum N."/>
            <person name="Avci A."/>
            <person name="Olgun K."/>
            <person name="Jablonski D."/>
            <person name="Guran C."/>
            <person name="Burcin Saticioglu I."/>
        </authorList>
    </citation>
    <scope>NUCLEOTIDE SEQUENCE [LARGE SCALE GENOMIC DNA]</scope>
    <source>
        <strain evidence="1">Faydin-H75</strain>
        <strain evidence="3">faydin-H76</strain>
    </source>
</reference>
<proteinExistence type="predicted"/>
<dbReference type="RefSeq" id="WP_305516782.1">
    <property type="nucleotide sequence ID" value="NZ_JAUPEV010000004.1"/>
</dbReference>
<sequence length="564" mass="58925">MKKISKIIIMGSLFGMGLDALEFGSMGNISTSMGGAGVALRNSQWALYYNPALLGMDRKSRFAYSFGANVRETNLLGLANINVDDVKNISVGSHSSSGISGAFLTGASGVSSGGNADVFKELGDIKTLLGNAIGGAQGSKISSATSIDDAIKQFKAATLTDGSLNSSGLRAFDYLQTQMLDAIDKSGEDTGILKSVVKNLTPSQVNGIADLIQKGDSGNVNVGDVLSALGSVKLTPDGATEDLIKNISSIKNALDKNDLSANTQNGLVGQIGGNGPDGRGAIAFGVFGSAFISASASFDPSHNQIIASSDGSYVKVDINDNEIVLSNSTKADYDNHSILSDSAQHQLHVTGLTLGEIPIGYGQAFSTPIGNFSIGFVAKYIFALGESINKTGSFSSISDGYSGNDFGSISPQNTFGIDIGGLYNYGGFNIGIVAKDINSPSISVNDNQKIILDPQVRAGISYEWRFLSLAMDMDLKPNNTLSYLSPKNQMIGGGVMFDFKYIDLRFGSMYDLASKAGEGVILTGGINILGFLDLALQSNLKLTDVSGTRIPSYISLKVGGGFSW</sequence>
<name>A0AA90TEX7_9HELI</name>
<dbReference type="AlphaFoldDB" id="A0AA90TEX7"/>
<dbReference type="Proteomes" id="UP001240777">
    <property type="component" value="Unassembled WGS sequence"/>
</dbReference>
<dbReference type="Pfam" id="PF13729">
    <property type="entry name" value="TraF_2"/>
    <property type="match status" value="1"/>
</dbReference>
<dbReference type="EMBL" id="JAUYZK010000005">
    <property type="protein sequence ID" value="MDP2539075.1"/>
    <property type="molecule type" value="Genomic_DNA"/>
</dbReference>
<dbReference type="Proteomes" id="UP001177258">
    <property type="component" value="Unassembled WGS sequence"/>
</dbReference>
<keyword evidence="4" id="KW-1185">Reference proteome</keyword>
<gene>
    <name evidence="2" type="primary">traF</name>
    <name evidence="1" type="ORF">Q5I04_03275</name>
    <name evidence="2" type="ORF">Q5I06_04725</name>
</gene>
<evidence type="ECO:0000313" key="1">
    <source>
        <dbReference type="EMBL" id="MDO7252935.1"/>
    </source>
</evidence>
<evidence type="ECO:0000313" key="4">
    <source>
        <dbReference type="Proteomes" id="UP001240777"/>
    </source>
</evidence>
<reference evidence="1" key="2">
    <citation type="submission" date="2023-07" db="EMBL/GenBank/DDBJ databases">
        <authorList>
            <person name="Aydin F."/>
            <person name="Tarhane S."/>
            <person name="Saticioglu I.B."/>
            <person name="Karakaya E."/>
            <person name="Abay S."/>
            <person name="Guran O."/>
            <person name="Bozkurt E."/>
            <person name="Uzum N."/>
            <person name="Olgun K."/>
            <person name="Jablonski D."/>
        </authorList>
    </citation>
    <scope>NUCLEOTIDE SEQUENCE</scope>
    <source>
        <strain evidence="1">Faydin-H75</strain>
    </source>
</reference>
<evidence type="ECO:0000313" key="3">
    <source>
        <dbReference type="Proteomes" id="UP001177258"/>
    </source>
</evidence>
<reference evidence="2 4" key="1">
    <citation type="submission" date="2023-07" db="EMBL/GenBank/DDBJ databases">
        <title>Unpublished Manusciprt.</title>
        <authorList>
            <person name="Aydin F."/>
            <person name="Tarhane S."/>
            <person name="Saticioglu I.B."/>
            <person name="Karakaya E."/>
            <person name="Abay S."/>
            <person name="Guran O."/>
            <person name="Bozkurt E."/>
            <person name="Uzum N."/>
            <person name="Olgun K."/>
            <person name="Jablonski D."/>
        </authorList>
    </citation>
    <scope>NUCLEOTIDE SEQUENCE</scope>
    <source>
        <strain evidence="4">faydin-H75</strain>
        <strain evidence="2">Faydin-H76</strain>
    </source>
</reference>
<comment type="caution">
    <text evidence="2">The sequence shown here is derived from an EMBL/GenBank/DDBJ whole genome shotgun (WGS) entry which is preliminary data.</text>
</comment>
<accession>A0AA90TEX7</accession>
<protein>
    <submittedName>
        <fullName evidence="2">Conjugal transfer protein TraF</fullName>
    </submittedName>
</protein>
<evidence type="ECO:0000313" key="2">
    <source>
        <dbReference type="EMBL" id="MDP2539075.1"/>
    </source>
</evidence>
<organism evidence="2 3">
    <name type="scientific">Helicobacter cappadocius</name>
    <dbReference type="NCBI Taxonomy" id="3063998"/>
    <lineage>
        <taxon>Bacteria</taxon>
        <taxon>Pseudomonadati</taxon>
        <taxon>Campylobacterota</taxon>
        <taxon>Epsilonproteobacteria</taxon>
        <taxon>Campylobacterales</taxon>
        <taxon>Helicobacteraceae</taxon>
        <taxon>Helicobacter</taxon>
    </lineage>
</organism>
<dbReference type="InterPro" id="IPR032811">
    <property type="entry name" value="Put_conjugal_transfer"/>
</dbReference>
<dbReference type="Gene3D" id="2.40.160.60">
    <property type="entry name" value="Outer membrane protein transport protein (OMPP1/FadL/TodX)"/>
    <property type="match status" value="1"/>
</dbReference>